<sequence>MGLIDRIFGMVFGGGNNLIRDTAEVFVENAEKGAAREAVMRGDALAQFAGEFALQQRGLFDRFMDALNRIPRPAMALGTLALFVSAITDPIWFASRMQGIALVPEPLWWLLGAIVSFYFGARHQLKNQQFHK</sequence>
<name>A0A1L9NRK1_9RHOB</name>
<dbReference type="RefSeq" id="WP_342742270.1">
    <property type="nucleotide sequence ID" value="NZ_MLCB01000214.1"/>
</dbReference>
<reference evidence="2 3" key="1">
    <citation type="submission" date="2016-10" db="EMBL/GenBank/DDBJ databases">
        <title>Genome sequence of Planktotalea frisia SH6-1.</title>
        <authorList>
            <person name="Poehlein A."/>
            <person name="Bakenhus I."/>
            <person name="Voget S."/>
            <person name="Brinkhoff T."/>
            <person name="Simon M."/>
        </authorList>
    </citation>
    <scope>NUCLEOTIDE SEQUENCE [LARGE SCALE GENOMIC DNA]</scope>
    <source>
        <strain evidence="2 3">SH6-1</strain>
    </source>
</reference>
<proteinExistence type="predicted"/>
<protein>
    <recommendedName>
        <fullName evidence="4">Holin of 3TMs, for gene-transfer release</fullName>
    </recommendedName>
</protein>
<gene>
    <name evidence="2" type="ORF">PFRI_39390</name>
</gene>
<accession>A0A1L9NRK1</accession>
<keyword evidence="1" id="KW-0472">Membrane</keyword>
<feature type="transmembrane region" description="Helical" evidence="1">
    <location>
        <begin position="74"/>
        <end position="95"/>
    </location>
</feature>
<dbReference type="AlphaFoldDB" id="A0A1L9NRK1"/>
<keyword evidence="1" id="KW-0812">Transmembrane</keyword>
<evidence type="ECO:0000256" key="1">
    <source>
        <dbReference type="SAM" id="Phobius"/>
    </source>
</evidence>
<dbReference type="Pfam" id="PF11351">
    <property type="entry name" value="GTA_holin_3TM"/>
    <property type="match status" value="1"/>
</dbReference>
<organism evidence="2 3">
    <name type="scientific">Planktotalea frisia</name>
    <dbReference type="NCBI Taxonomy" id="696762"/>
    <lineage>
        <taxon>Bacteria</taxon>
        <taxon>Pseudomonadati</taxon>
        <taxon>Pseudomonadota</taxon>
        <taxon>Alphaproteobacteria</taxon>
        <taxon>Rhodobacterales</taxon>
        <taxon>Paracoccaceae</taxon>
        <taxon>Planktotalea</taxon>
    </lineage>
</organism>
<dbReference type="EMBL" id="MLCB01000214">
    <property type="protein sequence ID" value="OJI91859.1"/>
    <property type="molecule type" value="Genomic_DNA"/>
</dbReference>
<dbReference type="STRING" id="696762.PFRI_39390"/>
<feature type="transmembrane region" description="Helical" evidence="1">
    <location>
        <begin position="107"/>
        <end position="125"/>
    </location>
</feature>
<evidence type="ECO:0000313" key="2">
    <source>
        <dbReference type="EMBL" id="OJI91859.1"/>
    </source>
</evidence>
<dbReference type="Proteomes" id="UP000184514">
    <property type="component" value="Unassembled WGS sequence"/>
</dbReference>
<keyword evidence="1" id="KW-1133">Transmembrane helix</keyword>
<dbReference type="InterPro" id="IPR021497">
    <property type="entry name" value="GTA_holin_3TM"/>
</dbReference>
<keyword evidence="3" id="KW-1185">Reference proteome</keyword>
<comment type="caution">
    <text evidence="2">The sequence shown here is derived from an EMBL/GenBank/DDBJ whole genome shotgun (WGS) entry which is preliminary data.</text>
</comment>
<evidence type="ECO:0000313" key="3">
    <source>
        <dbReference type="Proteomes" id="UP000184514"/>
    </source>
</evidence>
<evidence type="ECO:0008006" key="4">
    <source>
        <dbReference type="Google" id="ProtNLM"/>
    </source>
</evidence>